<evidence type="ECO:0000313" key="4">
    <source>
        <dbReference type="Proteomes" id="UP000017142"/>
    </source>
</evidence>
<protein>
    <submittedName>
        <fullName evidence="3">Amidohydrolase/decarboxylase</fullName>
    </submittedName>
</protein>
<dbReference type="PANTHER" id="PTHR21240:SF30">
    <property type="entry name" value="AMIDOHYDROLASE-RELATED DOMAIN-CONTAINING PROTEIN-RELATED"/>
    <property type="match status" value="1"/>
</dbReference>
<dbReference type="EMBL" id="AMWE01000002">
    <property type="protein sequence ID" value="ERO58324.1"/>
    <property type="molecule type" value="Genomic_DNA"/>
</dbReference>
<sequence length="335" mass="37123">MKLVAIEEHVLPGDIKHAWTTITGADDGTLALNPAVIDERLADLGEQRLALMDETGVDVQVLSLTTPGLNNLGEHGVELARRANDLLANTVRANPSRFQFLAALPFANAETAASELRRAVTALGARGAILYGRVGDKHLDDELFEPTFACAAELNVPVLIHPQIPQPSVQKAYYTGFSPSVDLAFATFGLGWHYEAGIEFVRMVLGGVFDRHPNLQVILGHWGEVVIFYLERLTMLDRVSKRQKPFLDYVRNNLYLTASGMFSADYLQRAIDAVGPDRILFSTDYPYQYRPGGDARRFLNELALEPADKAGLAHQNWERLCARRRGGNEPTDLVR</sequence>
<reference evidence="4" key="1">
    <citation type="journal article" date="2013" name="Diversity">
        <title>Genome Sequence of Dickeya solani, a New soft Rot Pathogen of Potato, Suggests its Emergence May Be Related to a Novel Combination of Non-Ribosomal Peptide/Polyketide Synthetase Clusters.</title>
        <authorList>
            <person name="Garlant L."/>
            <person name="Koskinen P."/>
            <person name="Rouhiainen L."/>
            <person name="Laine P."/>
            <person name="Paulin L."/>
            <person name="Auvinen P."/>
            <person name="Holm L."/>
            <person name="Pirhonen M."/>
        </authorList>
    </citation>
    <scope>NUCLEOTIDE SEQUENCE [LARGE SCALE GENOMIC DNA]</scope>
    <source>
        <strain evidence="4">D s0432-1</strain>
    </source>
</reference>
<dbReference type="Proteomes" id="UP000017142">
    <property type="component" value="Unassembled WGS sequence"/>
</dbReference>
<dbReference type="AlphaFoldDB" id="A0AAV3KC16"/>
<comment type="caution">
    <text evidence="3">The sequence shown here is derived from an EMBL/GenBank/DDBJ whole genome shotgun (WGS) entry which is preliminary data.</text>
</comment>
<keyword evidence="1" id="KW-0456">Lyase</keyword>
<gene>
    <name evidence="3" type="ORF">A544_1500</name>
</gene>
<dbReference type="GO" id="GO:0016831">
    <property type="term" value="F:carboxy-lyase activity"/>
    <property type="evidence" value="ECO:0007669"/>
    <property type="project" value="InterPro"/>
</dbReference>
<name>A0AAV3KC16_9GAMM</name>
<accession>A0AAV3KC16</accession>
<dbReference type="GO" id="GO:0016787">
    <property type="term" value="F:hydrolase activity"/>
    <property type="evidence" value="ECO:0007669"/>
    <property type="project" value="InterPro"/>
</dbReference>
<dbReference type="GO" id="GO:0019748">
    <property type="term" value="P:secondary metabolic process"/>
    <property type="evidence" value="ECO:0007669"/>
    <property type="project" value="TreeGrafter"/>
</dbReference>
<dbReference type="GeneID" id="43520209"/>
<dbReference type="InterPro" id="IPR032465">
    <property type="entry name" value="ACMSD"/>
</dbReference>
<dbReference type="InterPro" id="IPR006680">
    <property type="entry name" value="Amidohydro-rel"/>
</dbReference>
<dbReference type="Pfam" id="PF04909">
    <property type="entry name" value="Amidohydro_2"/>
    <property type="match status" value="1"/>
</dbReference>
<feature type="domain" description="Amidohydrolase-related" evidence="2">
    <location>
        <begin position="78"/>
        <end position="319"/>
    </location>
</feature>
<evidence type="ECO:0000259" key="2">
    <source>
        <dbReference type="Pfam" id="PF04909"/>
    </source>
</evidence>
<proteinExistence type="predicted"/>
<dbReference type="RefSeq" id="WP_022632953.1">
    <property type="nucleotide sequence ID" value="NZ_AMWE01000002.1"/>
</dbReference>
<dbReference type="GO" id="GO:0005829">
    <property type="term" value="C:cytosol"/>
    <property type="evidence" value="ECO:0007669"/>
    <property type="project" value="TreeGrafter"/>
</dbReference>
<dbReference type="Gene3D" id="3.20.20.140">
    <property type="entry name" value="Metal-dependent hydrolases"/>
    <property type="match status" value="1"/>
</dbReference>
<dbReference type="PANTHER" id="PTHR21240">
    <property type="entry name" value="2-AMINO-3-CARBOXYLMUCONATE-6-SEMIALDEHYDE DECARBOXYLASE"/>
    <property type="match status" value="1"/>
</dbReference>
<evidence type="ECO:0000313" key="3">
    <source>
        <dbReference type="EMBL" id="ERO58324.1"/>
    </source>
</evidence>
<organism evidence="3 4">
    <name type="scientific">Dickeya solani D s0432-1</name>
    <dbReference type="NCBI Taxonomy" id="1231725"/>
    <lineage>
        <taxon>Bacteria</taxon>
        <taxon>Pseudomonadati</taxon>
        <taxon>Pseudomonadota</taxon>
        <taxon>Gammaproteobacteria</taxon>
        <taxon>Enterobacterales</taxon>
        <taxon>Pectobacteriaceae</taxon>
        <taxon>Dickeya</taxon>
    </lineage>
</organism>
<dbReference type="InterPro" id="IPR032466">
    <property type="entry name" value="Metal_Hydrolase"/>
</dbReference>
<evidence type="ECO:0000256" key="1">
    <source>
        <dbReference type="ARBA" id="ARBA00023239"/>
    </source>
</evidence>
<dbReference type="SUPFAM" id="SSF51556">
    <property type="entry name" value="Metallo-dependent hydrolases"/>
    <property type="match status" value="1"/>
</dbReference>